<evidence type="ECO:0000313" key="4">
    <source>
        <dbReference type="Proteomes" id="UP000095280"/>
    </source>
</evidence>
<feature type="region of interest" description="Disordered" evidence="1">
    <location>
        <begin position="1979"/>
        <end position="2014"/>
    </location>
</feature>
<dbReference type="InterPro" id="IPR012337">
    <property type="entry name" value="RNaseH-like_sf"/>
</dbReference>
<evidence type="ECO:0000256" key="2">
    <source>
        <dbReference type="SAM" id="Phobius"/>
    </source>
</evidence>
<sequence length="2656" mass="293096">MAAPIWVLLSVTSCFSRARLRRRRDLGGTGLTSDDRNEGLQRSQNARCKLIESFPPQRSAGRRSKHFISGMVLPPSTSMMASVATGSTADISDPNAKLSTKRWTPAASTKNSVIETVCSISEAEFTEAVVAEPPGGIGLGDTTPLPWTPTLSEGLILALVEVGQLAQRLRRVLAVRAVPHQAAVRAAADHAEVVLYSWRVQLLLARGPHAPLNNGTLAGAALLAFTTSTTAMIRFLAAWINDVALSNPDTISSPPAALCTFTFTLLVMFSWWQYRVIRCSKSFFVFESGHSSATALASLSSFCPQSEIRLAALITSIVLFRGPRPRVKSVISIMMRHICLARTTISLAESSHFTVSRSSFCLSSIKWLISSLIRSRSWAGSIAIRRRWLFSSSTSSMTFSCALYNNIYLSVVLSGPAAGAGVSQGVKHATKPVSAAVAAGKLRLVNAVHNSPSNVAHALVHPVGNVAQFGFVIAAAAIAHRVDAVVSCVSKVRNDPIAAPARRRPSRLQQRRIRDRFDRGCCEQICAPRLKSDERRFYNDSGAVESHLRRFYKDSGAVESHLRRFYNDSGAVESYLRRFYNDSGAVESHLRRFYNDSGAVESHLRRFYNDSGAEELYLRRFYNDSGAEELYLRRFYNDSGAVESHLRRFYNYFGAVESHLRRLFNDSGAEELYLRRFYNDSGAVESHLRRFYNDSGVVESHLRRFYNDSGAVESHLRRFYNDSGAVESHLRRFYNDSGAEELYLRRFYNDSGVVESHLRRFYNDSGAVESHLRRFYNDSGVVESHLRRFYNDSGAVESHLRRFYNDSGVVESHLRRFYNDSGAVESYLRRFYNDSGAVESHLRRFYNDSGVVESHLRRFYNDSGAVESYLRRFYNDSGAVESHLRRFYKESHLRRFYKDSGAEESHLRRFYNDSGAVESYLRRFYNDSGAVESHLRRFYKDSGAEESHLRRFYNDSGAVESYLSRRLRAPWCNDFGDIVPQTSADGNSLCAFGMWPSDTARKSSMLVISSTARVSRSMASRQAPTNTSRFSWATRDCGRRDRDRAALSTSALIRSTWPAALRTSFTESSLLIEQASWPTSVSLVTCSWNKMARASTCSIENHVQRAFNAQIVVGHVIHNGLPQLVPQPVGAVKQAAHGFVQSLRSVRPAGASAKLGQQILQSLAHRLTLADNPIAPVRPGARAVGQQGGAADDLARSLVLEGLRTASGLGGPANYVDCVGHLLESEVAILNGRAKIRVADVHLQSGQQHGVDAHQGGPGGGDLVATARINQINLTATGAFVQFNSVIAVALEAASQVALVRCLTLRSSRYTSTISARMSSLVTALSRARAARTIVARRLAEQGSPANSLEAAYMSSPVRRTSSIAVSISARTSGFSSAISWPLRMKSSVACCTAATSTMARLDRPLRRQSCSLLWRRKPEPNGATTATAAIRIQHQCGPPNRQQALDRVGHHTKAIFLTASGISDDAQKQEILLYTAGKEVADIFKKISDSRPATDQPEQQTLDSLIAALTQHIQGRDNVVFTRYQFRQCTQLDGEAINSWYNRLCNAAEACQFGELHRRSCCRSESLQKRLLNVPNISPPPEALQLARTNEAASQQSWSARKPDQLKKCMRLATSAPQGARQPARPTNARQMRGKRCSNCGKLHHLAKACLSGRARINMAEPEPEEPEDVNKYVIPEKQPILTFEEVTDEMAGSTYFSELDVAKAFHQIEPGADNPADVLSRQPRPTPPNNEGEDLDTAYIAMTAQAAAPNSISLDTIKVAAAGDKAIQAAVSRLRSHRWELDSHDTRSLHGLRHELSQHDGLLLKGHQIVVPAILRYRCLQLAHQGHLGVQKTLARLQTKVWWPSMRASVENFVNSCLSCKACTNTAELKTPRLQPTELPQGPWLELGLDFLGPIRGHMLLVCTDYFSRFPLVQTMSGSTAAAPSAAILEGSDWQVALDDYLVAYRRTPHASTGMAPADLLFGRQLNDTIPRLRHYRPVADDEWPSGPGERDSGQNSRPDEPTGLPSQPVTLHVARHPPRRAAMRRCPLVCAVVRRCAPVRRCALLWRAAVRRYHVARSSIYLAGGEGLDLAAYAEANGAGGASRSNGAGNQGSPAKARQQQQSSGSKTQSSNGGSAKRPPANNIEALQAVSPARLERALEQSRNTIPDSPLAWLVDICAIIDLDMVYDKKEDWTRTDLNFPSNNLPNASRQLLNRLLESVSDEVKRRFYLHACQRLVKQSEKQAGAFGTRAVLQLAVRLLPQLPGHADCRQRMRELFDSARGTRAAFAALMWALGQTAYKDRATGLQVLIDCALPAGDGQLLATRWAAPDLLDTLDELTRDQAAASTKLSLRHAAGLLDAAALAGPGQTRDRLQRCLARLRPAWQRLAASASPEPDACARLLAALRRWDTAAPPGDLPWQCLMDSLRAGPPDLLANLPFSPEAASDLRLLREALDTNCGKDGEGAFGRAARLSLSVRLASQPTNSPPFPSDIVKMAAAGAAEAAAASLSSRSGRRRGGNGICGFVGRVLLRLMRLASLLLLVAMVTASVLCALAFVPRGQMPSFVHPVRDYLEDRLVLYHVRRLHSECRIYYERNISPELLRLWDRLADVYHDSLLPKCRQVGQAWREHAQPRLATAWAAWLHFYREQALPWMTAVWLTARNGVVDAWQYAEA</sequence>
<dbReference type="Gene3D" id="3.30.70.270">
    <property type="match status" value="1"/>
</dbReference>
<feature type="transmembrane region" description="Helical" evidence="2">
    <location>
        <begin position="2518"/>
        <end position="2539"/>
    </location>
</feature>
<organism evidence="4 5">
    <name type="scientific">Macrostomum lignano</name>
    <dbReference type="NCBI Taxonomy" id="282301"/>
    <lineage>
        <taxon>Eukaryota</taxon>
        <taxon>Metazoa</taxon>
        <taxon>Spiralia</taxon>
        <taxon>Lophotrochozoa</taxon>
        <taxon>Platyhelminthes</taxon>
        <taxon>Rhabditophora</taxon>
        <taxon>Macrostomorpha</taxon>
        <taxon>Macrostomida</taxon>
        <taxon>Macrostomidae</taxon>
        <taxon>Macrostomum</taxon>
    </lineage>
</organism>
<keyword evidence="4" id="KW-1185">Reference proteome</keyword>
<dbReference type="InterPro" id="IPR041588">
    <property type="entry name" value="Integrase_H2C2"/>
</dbReference>
<dbReference type="FunFam" id="1.10.340.70:FF:000004">
    <property type="entry name" value="Retrovirus-related Pol polyprotein from transposon 297-like Protein"/>
    <property type="match status" value="1"/>
</dbReference>
<dbReference type="InterPro" id="IPR019308">
    <property type="entry name" value="TMEM214"/>
</dbReference>
<feature type="region of interest" description="Disordered" evidence="1">
    <location>
        <begin position="1615"/>
        <end position="1637"/>
    </location>
</feature>
<accession>A0A1I8IDK4</accession>
<dbReference type="Gene3D" id="3.30.420.10">
    <property type="entry name" value="Ribonuclease H-like superfamily/Ribonuclease H"/>
    <property type="match status" value="1"/>
</dbReference>
<keyword evidence="2" id="KW-1133">Transmembrane helix</keyword>
<dbReference type="SUPFAM" id="SSF53098">
    <property type="entry name" value="Ribonuclease H-like"/>
    <property type="match status" value="1"/>
</dbReference>
<dbReference type="InterPro" id="IPR036397">
    <property type="entry name" value="RNaseH_sf"/>
</dbReference>
<dbReference type="PANTHER" id="PTHR37984">
    <property type="entry name" value="PROTEIN CBG26694"/>
    <property type="match status" value="1"/>
</dbReference>
<evidence type="ECO:0000259" key="3">
    <source>
        <dbReference type="Pfam" id="PF17921"/>
    </source>
</evidence>
<keyword evidence="2" id="KW-0472">Membrane</keyword>
<dbReference type="GO" id="GO:0003676">
    <property type="term" value="F:nucleic acid binding"/>
    <property type="evidence" value="ECO:0007669"/>
    <property type="project" value="InterPro"/>
</dbReference>
<feature type="compositionally biased region" description="Low complexity" evidence="1">
    <location>
        <begin position="2081"/>
        <end position="2118"/>
    </location>
</feature>
<feature type="domain" description="Integrase zinc-binding" evidence="3">
    <location>
        <begin position="1813"/>
        <end position="1864"/>
    </location>
</feature>
<feature type="region of interest" description="Disordered" evidence="1">
    <location>
        <begin position="2081"/>
        <end position="2125"/>
    </location>
</feature>
<dbReference type="WBParaSite" id="maker-uti_cns_0011811-snap-gene-0.2-mRNA-1">
    <property type="protein sequence ID" value="maker-uti_cns_0011811-snap-gene-0.2-mRNA-1"/>
    <property type="gene ID" value="maker-uti_cns_0011811-snap-gene-0.2"/>
</dbReference>
<dbReference type="Pfam" id="PF10151">
    <property type="entry name" value="TMEM214"/>
    <property type="match status" value="1"/>
</dbReference>
<dbReference type="Gene3D" id="3.10.10.10">
    <property type="entry name" value="HIV Type 1 Reverse Transcriptase, subunit A, domain 1"/>
    <property type="match status" value="1"/>
</dbReference>
<evidence type="ECO:0000256" key="1">
    <source>
        <dbReference type="SAM" id="MobiDB-lite"/>
    </source>
</evidence>
<evidence type="ECO:0000313" key="5">
    <source>
        <dbReference type="WBParaSite" id="maker-uti_cns_0011811-snap-gene-0.2-mRNA-1"/>
    </source>
</evidence>
<feature type="region of interest" description="Disordered" evidence="1">
    <location>
        <begin position="1713"/>
        <end position="1735"/>
    </location>
</feature>
<dbReference type="InterPro" id="IPR043128">
    <property type="entry name" value="Rev_trsase/Diguanyl_cyclase"/>
</dbReference>
<dbReference type="Gene3D" id="1.10.340.70">
    <property type="match status" value="1"/>
</dbReference>
<proteinExistence type="predicted"/>
<dbReference type="PANTHER" id="PTHR37984:SF5">
    <property type="entry name" value="PROTEIN NYNRIN-LIKE"/>
    <property type="match status" value="1"/>
</dbReference>
<protein>
    <submittedName>
        <fullName evidence="5">Integrase_H2C2 domain-containing protein</fullName>
    </submittedName>
</protein>
<dbReference type="InterPro" id="IPR050951">
    <property type="entry name" value="Retrovirus_Pol_polyprotein"/>
</dbReference>
<feature type="compositionally biased region" description="Basic and acidic residues" evidence="1">
    <location>
        <begin position="1991"/>
        <end position="2003"/>
    </location>
</feature>
<reference evidence="5" key="1">
    <citation type="submission" date="2016-11" db="UniProtKB">
        <authorList>
            <consortium name="WormBaseParasite"/>
        </authorList>
    </citation>
    <scope>IDENTIFICATION</scope>
</reference>
<dbReference type="Proteomes" id="UP000095280">
    <property type="component" value="Unplaced"/>
</dbReference>
<dbReference type="Pfam" id="PF17921">
    <property type="entry name" value="Integrase_H2C2"/>
    <property type="match status" value="1"/>
</dbReference>
<keyword evidence="2" id="KW-0812">Transmembrane</keyword>
<name>A0A1I8IDK4_9PLAT</name>